<evidence type="ECO:0000313" key="2">
    <source>
        <dbReference type="EMBL" id="KAA8550438.1"/>
    </source>
</evidence>
<proteinExistence type="predicted"/>
<name>A0A5J5C544_9ASTE</name>
<reference evidence="2 3" key="1">
    <citation type="submission" date="2019-09" db="EMBL/GenBank/DDBJ databases">
        <title>A chromosome-level genome assembly of the Chinese tupelo Nyssa sinensis.</title>
        <authorList>
            <person name="Yang X."/>
            <person name="Kang M."/>
            <person name="Yang Y."/>
            <person name="Xiong H."/>
            <person name="Wang M."/>
            <person name="Zhang Z."/>
            <person name="Wang Z."/>
            <person name="Wu H."/>
            <person name="Ma T."/>
            <person name="Liu J."/>
            <person name="Xi Z."/>
        </authorList>
    </citation>
    <scope>NUCLEOTIDE SEQUENCE [LARGE SCALE GENOMIC DNA]</scope>
    <source>
        <strain evidence="2">J267</strain>
        <tissue evidence="2">Leaf</tissue>
    </source>
</reference>
<dbReference type="OrthoDB" id="10486102at2759"/>
<feature type="region of interest" description="Disordered" evidence="1">
    <location>
        <begin position="1"/>
        <end position="43"/>
    </location>
</feature>
<evidence type="ECO:0000256" key="1">
    <source>
        <dbReference type="SAM" id="MobiDB-lite"/>
    </source>
</evidence>
<dbReference type="Proteomes" id="UP000325577">
    <property type="component" value="Linkage Group LG0"/>
</dbReference>
<dbReference type="EMBL" id="CM018031">
    <property type="protein sequence ID" value="KAA8550438.1"/>
    <property type="molecule type" value="Genomic_DNA"/>
</dbReference>
<protein>
    <submittedName>
        <fullName evidence="2">Uncharacterized protein</fullName>
    </submittedName>
</protein>
<sequence length="67" mass="7471">MILDPSGDEPPILEEVSLSPAQPETESLENMVPPPSDIPNQSLTGDVLETHKRQLPQRHTRVICWNS</sequence>
<accession>A0A5J5C544</accession>
<gene>
    <name evidence="2" type="ORF">F0562_002122</name>
</gene>
<dbReference type="AlphaFoldDB" id="A0A5J5C544"/>
<organism evidence="2 3">
    <name type="scientific">Nyssa sinensis</name>
    <dbReference type="NCBI Taxonomy" id="561372"/>
    <lineage>
        <taxon>Eukaryota</taxon>
        <taxon>Viridiplantae</taxon>
        <taxon>Streptophyta</taxon>
        <taxon>Embryophyta</taxon>
        <taxon>Tracheophyta</taxon>
        <taxon>Spermatophyta</taxon>
        <taxon>Magnoliopsida</taxon>
        <taxon>eudicotyledons</taxon>
        <taxon>Gunneridae</taxon>
        <taxon>Pentapetalae</taxon>
        <taxon>asterids</taxon>
        <taxon>Cornales</taxon>
        <taxon>Nyssaceae</taxon>
        <taxon>Nyssa</taxon>
    </lineage>
</organism>
<keyword evidence="3" id="KW-1185">Reference proteome</keyword>
<evidence type="ECO:0000313" key="3">
    <source>
        <dbReference type="Proteomes" id="UP000325577"/>
    </source>
</evidence>